<dbReference type="PANTHER" id="PTHR43744:SF8">
    <property type="entry name" value="SN-GLYCEROL-3-PHOSPHATE TRANSPORT SYSTEM PERMEASE PROTEIN UGPE"/>
    <property type="match status" value="1"/>
</dbReference>
<keyword evidence="6 7" id="KW-0472">Membrane</keyword>
<dbReference type="SUPFAM" id="SSF161098">
    <property type="entry name" value="MetI-like"/>
    <property type="match status" value="1"/>
</dbReference>
<name>D1AGB5_SEBTE</name>
<evidence type="ECO:0000256" key="2">
    <source>
        <dbReference type="ARBA" id="ARBA00022448"/>
    </source>
</evidence>
<dbReference type="HOGENOM" id="CLU_016047_1_1_0"/>
<evidence type="ECO:0000256" key="7">
    <source>
        <dbReference type="RuleBase" id="RU363032"/>
    </source>
</evidence>
<reference evidence="9 10" key="2">
    <citation type="journal article" date="2010" name="Stand. Genomic Sci.">
        <title>Complete genome sequence of Sebaldella termitidis type strain (NCTC 11300).</title>
        <authorList>
            <person name="Harmon-Smith M."/>
            <person name="Celia L."/>
            <person name="Chertkov O."/>
            <person name="Lapidus A."/>
            <person name="Copeland A."/>
            <person name="Glavina Del Rio T."/>
            <person name="Nolan M."/>
            <person name="Lucas S."/>
            <person name="Tice H."/>
            <person name="Cheng J.F."/>
            <person name="Han C."/>
            <person name="Detter J.C."/>
            <person name="Bruce D."/>
            <person name="Goodwin L."/>
            <person name="Pitluck S."/>
            <person name="Pati A."/>
            <person name="Liolios K."/>
            <person name="Ivanova N."/>
            <person name="Mavromatis K."/>
            <person name="Mikhailova N."/>
            <person name="Chen A."/>
            <person name="Palaniappan K."/>
            <person name="Land M."/>
            <person name="Hauser L."/>
            <person name="Chang Y.J."/>
            <person name="Jeffries C.D."/>
            <person name="Brettin T."/>
            <person name="Goker M."/>
            <person name="Beck B."/>
            <person name="Bristow J."/>
            <person name="Eisen J.A."/>
            <person name="Markowitz V."/>
            <person name="Hugenholtz P."/>
            <person name="Kyrpides N.C."/>
            <person name="Klenk H.P."/>
            <person name="Chen F."/>
        </authorList>
    </citation>
    <scope>NUCLEOTIDE SEQUENCE [LARGE SCALE GENOMIC DNA]</scope>
    <source>
        <strain evidence="10">ATCC 33386 / NCTC 11300</strain>
    </source>
</reference>
<dbReference type="STRING" id="526218.Sterm_4035"/>
<evidence type="ECO:0000313" key="9">
    <source>
        <dbReference type="EMBL" id="ACZ10867.1"/>
    </source>
</evidence>
<comment type="similarity">
    <text evidence="7">Belongs to the binding-protein-dependent transport system permease family.</text>
</comment>
<feature type="transmembrane region" description="Helical" evidence="7">
    <location>
        <begin position="181"/>
        <end position="204"/>
    </location>
</feature>
<gene>
    <name evidence="9" type="ordered locus">Sterm_4035</name>
</gene>
<feature type="domain" description="ABC transmembrane type-1" evidence="8">
    <location>
        <begin position="71"/>
        <end position="260"/>
    </location>
</feature>
<dbReference type="InterPro" id="IPR000515">
    <property type="entry name" value="MetI-like"/>
</dbReference>
<keyword evidence="5 7" id="KW-1133">Transmembrane helix</keyword>
<evidence type="ECO:0000256" key="3">
    <source>
        <dbReference type="ARBA" id="ARBA00022475"/>
    </source>
</evidence>
<dbReference type="Pfam" id="PF00528">
    <property type="entry name" value="BPD_transp_1"/>
    <property type="match status" value="1"/>
</dbReference>
<dbReference type="PANTHER" id="PTHR43744">
    <property type="entry name" value="ABC TRANSPORTER PERMEASE PROTEIN MG189-RELATED-RELATED"/>
    <property type="match status" value="1"/>
</dbReference>
<feature type="transmembrane region" description="Helical" evidence="7">
    <location>
        <begin position="67"/>
        <end position="94"/>
    </location>
</feature>
<keyword evidence="2 7" id="KW-0813">Transport</keyword>
<protein>
    <submittedName>
        <fullName evidence="9">Binding-protein-dependent transport systems inner membrane component</fullName>
    </submittedName>
</protein>
<evidence type="ECO:0000256" key="4">
    <source>
        <dbReference type="ARBA" id="ARBA00022692"/>
    </source>
</evidence>
<evidence type="ECO:0000256" key="6">
    <source>
        <dbReference type="ARBA" id="ARBA00023136"/>
    </source>
</evidence>
<sequence>MGKTDKNMKIVCITVVFMMFILMLFPVFWIASSSFKGPSELFSYPPTIFPKNFTFENYAKAFKAGNFGIYFMNTVFVTVTSTIITVIINTMAGYSFAKYKFKGRDIIFVAFLCTTMIPTTLIMNPTFTVINKMGLYDSLWGIIIPPAATPTGIFLMRQYFLSMPDSLIESARIDGASEWSIFFRIILPLARPVIAILTIFSFMWRWNDFIWPLLVISTPKKYTLQLAISNFAGENNIDWSSLLAISVVSMIPVLIIFLIFQKHIINGMMTSGMKE</sequence>
<dbReference type="eggNOG" id="COG0395">
    <property type="taxonomic scope" value="Bacteria"/>
</dbReference>
<dbReference type="Gene3D" id="1.10.3720.10">
    <property type="entry name" value="MetI-like"/>
    <property type="match status" value="1"/>
</dbReference>
<feature type="transmembrane region" description="Helical" evidence="7">
    <location>
        <begin position="139"/>
        <end position="160"/>
    </location>
</feature>
<proteinExistence type="inferred from homology"/>
<dbReference type="InterPro" id="IPR035906">
    <property type="entry name" value="MetI-like_sf"/>
</dbReference>
<dbReference type="GO" id="GO:0055085">
    <property type="term" value="P:transmembrane transport"/>
    <property type="evidence" value="ECO:0007669"/>
    <property type="project" value="InterPro"/>
</dbReference>
<comment type="subcellular location">
    <subcellularLocation>
        <location evidence="1 7">Cell membrane</location>
        <topology evidence="1 7">Multi-pass membrane protein</topology>
    </subcellularLocation>
</comment>
<dbReference type="AlphaFoldDB" id="D1AGB5"/>
<dbReference type="GO" id="GO:0005886">
    <property type="term" value="C:plasma membrane"/>
    <property type="evidence" value="ECO:0007669"/>
    <property type="project" value="UniProtKB-SubCell"/>
</dbReference>
<keyword evidence="10" id="KW-1185">Reference proteome</keyword>
<evidence type="ECO:0000256" key="5">
    <source>
        <dbReference type="ARBA" id="ARBA00022989"/>
    </source>
</evidence>
<evidence type="ECO:0000256" key="1">
    <source>
        <dbReference type="ARBA" id="ARBA00004651"/>
    </source>
</evidence>
<feature type="transmembrane region" description="Helical" evidence="7">
    <location>
        <begin position="12"/>
        <end position="31"/>
    </location>
</feature>
<dbReference type="RefSeq" id="WP_012863442.1">
    <property type="nucleotide sequence ID" value="NC_013517.1"/>
</dbReference>
<evidence type="ECO:0000313" key="10">
    <source>
        <dbReference type="Proteomes" id="UP000000845"/>
    </source>
</evidence>
<keyword evidence="3" id="KW-1003">Cell membrane</keyword>
<keyword evidence="4 7" id="KW-0812">Transmembrane</keyword>
<evidence type="ECO:0000259" key="8">
    <source>
        <dbReference type="PROSITE" id="PS50928"/>
    </source>
</evidence>
<feature type="transmembrane region" description="Helical" evidence="7">
    <location>
        <begin position="239"/>
        <end position="260"/>
    </location>
</feature>
<organism evidence="9 10">
    <name type="scientific">Sebaldella termitidis (strain ATCC 33386 / NCTC 11300)</name>
    <dbReference type="NCBI Taxonomy" id="526218"/>
    <lineage>
        <taxon>Bacteria</taxon>
        <taxon>Fusobacteriati</taxon>
        <taxon>Fusobacteriota</taxon>
        <taxon>Fusobacteriia</taxon>
        <taxon>Fusobacteriales</taxon>
        <taxon>Leptotrichiaceae</taxon>
        <taxon>Sebaldella</taxon>
    </lineage>
</organism>
<dbReference type="EMBL" id="CP001739">
    <property type="protein sequence ID" value="ACZ10867.1"/>
    <property type="molecule type" value="Genomic_DNA"/>
</dbReference>
<dbReference type="KEGG" id="str:Sterm_4035"/>
<reference evidence="10" key="1">
    <citation type="submission" date="2009-09" db="EMBL/GenBank/DDBJ databases">
        <title>The complete chromosome of Sebaldella termitidis ATCC 33386.</title>
        <authorList>
            <consortium name="US DOE Joint Genome Institute (JGI-PGF)"/>
            <person name="Lucas S."/>
            <person name="Copeland A."/>
            <person name="Lapidus A."/>
            <person name="Glavina del Rio T."/>
            <person name="Dalin E."/>
            <person name="Tice H."/>
            <person name="Bruce D."/>
            <person name="Goodwin L."/>
            <person name="Pitluck S."/>
            <person name="Kyrpides N."/>
            <person name="Mavromatis K."/>
            <person name="Ivanova N."/>
            <person name="Mikhailova N."/>
            <person name="Sims D."/>
            <person name="Meincke L."/>
            <person name="Brettin T."/>
            <person name="Detter J.C."/>
            <person name="Han C."/>
            <person name="Larimer F."/>
            <person name="Land M."/>
            <person name="Hauser L."/>
            <person name="Markowitz V."/>
            <person name="Cheng J.F."/>
            <person name="Hugenholtz P."/>
            <person name="Woyke T."/>
            <person name="Wu D."/>
            <person name="Eisen J.A."/>
        </authorList>
    </citation>
    <scope>NUCLEOTIDE SEQUENCE [LARGE SCALE GENOMIC DNA]</scope>
    <source>
        <strain evidence="10">ATCC 33386 / NCTC 11300</strain>
    </source>
</reference>
<dbReference type="CDD" id="cd06261">
    <property type="entry name" value="TM_PBP2"/>
    <property type="match status" value="1"/>
</dbReference>
<dbReference type="Proteomes" id="UP000000845">
    <property type="component" value="Chromosome"/>
</dbReference>
<feature type="transmembrane region" description="Helical" evidence="7">
    <location>
        <begin position="106"/>
        <end position="127"/>
    </location>
</feature>
<dbReference type="PROSITE" id="PS50928">
    <property type="entry name" value="ABC_TM1"/>
    <property type="match status" value="1"/>
</dbReference>
<accession>D1AGB5</accession>